<dbReference type="Pfam" id="PF05793">
    <property type="entry name" value="TFIIF_alpha"/>
    <property type="match status" value="1"/>
</dbReference>
<dbReference type="PANTHER" id="PTHR13011:SF0">
    <property type="entry name" value="GENERAL TRANSCRIPTION FACTOR IIF SUBUNIT 1"/>
    <property type="match status" value="1"/>
</dbReference>
<evidence type="ECO:0000256" key="1">
    <source>
        <dbReference type="ARBA" id="ARBA00004123"/>
    </source>
</evidence>
<feature type="coiled-coil region" evidence="8">
    <location>
        <begin position="65"/>
        <end position="95"/>
    </location>
</feature>
<feature type="compositionally biased region" description="Acidic residues" evidence="9">
    <location>
        <begin position="381"/>
        <end position="398"/>
    </location>
</feature>
<protein>
    <recommendedName>
        <fullName evidence="7">Transcription initiation factor IIF subunit alpha</fullName>
    </recommendedName>
</protein>
<evidence type="ECO:0000256" key="3">
    <source>
        <dbReference type="ARBA" id="ARBA00023015"/>
    </source>
</evidence>
<comment type="function">
    <text evidence="7">TFIIF is a general transcription initiation factor that binds to RNA polymerase II and helps to recruit it to the initiation complex in collaboration with TFIIB. It promotes transcription elongation.</text>
</comment>
<dbReference type="EMBL" id="JAEUBE010000378">
    <property type="protein sequence ID" value="KAH3662183.1"/>
    <property type="molecule type" value="Genomic_DNA"/>
</dbReference>
<evidence type="ECO:0000256" key="9">
    <source>
        <dbReference type="SAM" id="MobiDB-lite"/>
    </source>
</evidence>
<feature type="region of interest" description="Disordered" evidence="9">
    <location>
        <begin position="283"/>
        <end position="324"/>
    </location>
</feature>
<dbReference type="SUPFAM" id="SSF50916">
    <property type="entry name" value="Rap30/74 interaction domains"/>
    <property type="match status" value="1"/>
</dbReference>
<dbReference type="GO" id="GO:0001096">
    <property type="term" value="F:TFIIF-class transcription factor complex binding"/>
    <property type="evidence" value="ECO:0007669"/>
    <property type="project" value="TreeGrafter"/>
</dbReference>
<dbReference type="GO" id="GO:0003677">
    <property type="term" value="F:DNA binding"/>
    <property type="evidence" value="ECO:0007669"/>
    <property type="project" value="UniProtKB-KW"/>
</dbReference>
<feature type="region of interest" description="Disordered" evidence="9">
    <location>
        <begin position="381"/>
        <end position="418"/>
    </location>
</feature>
<accession>A0A9P8NXP8</accession>
<feature type="region of interest" description="Disordered" evidence="9">
    <location>
        <begin position="113"/>
        <end position="140"/>
    </location>
</feature>
<feature type="compositionally biased region" description="Acidic residues" evidence="9">
    <location>
        <begin position="299"/>
        <end position="320"/>
    </location>
</feature>
<comment type="subcellular location">
    <subcellularLocation>
        <location evidence="1 7">Nucleus</location>
    </subcellularLocation>
</comment>
<feature type="compositionally biased region" description="Basic and acidic residues" evidence="9">
    <location>
        <begin position="118"/>
        <end position="140"/>
    </location>
</feature>
<organism evidence="10 11">
    <name type="scientific">Ogataea philodendri</name>
    <dbReference type="NCBI Taxonomy" id="1378263"/>
    <lineage>
        <taxon>Eukaryota</taxon>
        <taxon>Fungi</taxon>
        <taxon>Dikarya</taxon>
        <taxon>Ascomycota</taxon>
        <taxon>Saccharomycotina</taxon>
        <taxon>Pichiomycetes</taxon>
        <taxon>Pichiales</taxon>
        <taxon>Pichiaceae</taxon>
        <taxon>Ogataea</taxon>
    </lineage>
</organism>
<dbReference type="RefSeq" id="XP_046059272.1">
    <property type="nucleotide sequence ID" value="XM_046206615.1"/>
</dbReference>
<dbReference type="OrthoDB" id="76676at2759"/>
<proteinExistence type="inferred from homology"/>
<name>A0A9P8NXP8_9ASCO</name>
<reference evidence="10" key="1">
    <citation type="journal article" date="2021" name="Open Biol.">
        <title>Shared evolutionary footprints suggest mitochondrial oxidative damage underlies multiple complex I losses in fungi.</title>
        <authorList>
            <person name="Schikora-Tamarit M.A."/>
            <person name="Marcet-Houben M."/>
            <person name="Nosek J."/>
            <person name="Gabaldon T."/>
        </authorList>
    </citation>
    <scope>NUCLEOTIDE SEQUENCE</scope>
    <source>
        <strain evidence="10">CBS6075</strain>
    </source>
</reference>
<keyword evidence="11" id="KW-1185">Reference proteome</keyword>
<evidence type="ECO:0000256" key="4">
    <source>
        <dbReference type="ARBA" id="ARBA00023125"/>
    </source>
</evidence>
<comment type="caution">
    <text evidence="10">The sequence shown here is derived from an EMBL/GenBank/DDBJ whole genome shotgun (WGS) entry which is preliminary data.</text>
</comment>
<keyword evidence="5 7" id="KW-0804">Transcription</keyword>
<evidence type="ECO:0000313" key="10">
    <source>
        <dbReference type="EMBL" id="KAH3662183.1"/>
    </source>
</evidence>
<dbReference type="PANTHER" id="PTHR13011">
    <property type="entry name" value="TFIIF-ALPHA"/>
    <property type="match status" value="1"/>
</dbReference>
<dbReference type="AlphaFoldDB" id="A0A9P8NXP8"/>
<sequence>MSTVKSEGSPRYEYFPLRAFSEEEIEDTRYHILKFHTVKKINPPKDFEEPARLHRKDPKNLQFQLSLKELEQRRLQERKDELLKEQKKRELLAEQGILTDRLPRTAYEDDDVDLSKLPLEERRQREEDRQRRENEAAREARRELDMSIVAPDGGARKSRRPFFKRKTRQVKVFDDNKRKLRYEEYYPWVMEDYDSKQAWVGNYEAGNTDNYCLLMLDNQNKCFKMIPVEKFYKFTPRNKYATLTLEEAEAKMKENNQTSRWLMRKMQEEVSRGERVDSRYRKMKGTSQRMEDTKRSDDETLDFDDEFQDDEEAPILEGNEEESKMVEKKMKSEMLRANNLIEKDENEDDLDDLFETRKIDKEGKKLRKALAKNAMNEVYDTDDEEDPYLSESEMEDVETEKTDETKVKEEESTEIPVAVRRSSPEIRVKSHRDGFVVLKAAPAVLREFPAGEWNPKTAIKRQVSEEPAAKRPKIKLEGDQGPISRADVDALLVDGPIALASLVKQLKHKVSLSPNYKEDLKRILKEHFIVRDKMVMKRG</sequence>
<keyword evidence="6 7" id="KW-0539">Nucleus</keyword>
<dbReference type="GO" id="GO:0032968">
    <property type="term" value="P:positive regulation of transcription elongation by RNA polymerase II"/>
    <property type="evidence" value="ECO:0007669"/>
    <property type="project" value="InterPro"/>
</dbReference>
<dbReference type="GeneID" id="70237395"/>
<feature type="compositionally biased region" description="Basic and acidic residues" evidence="9">
    <location>
        <begin position="399"/>
        <end position="410"/>
    </location>
</feature>
<keyword evidence="3 7" id="KW-0805">Transcription regulation</keyword>
<dbReference type="GO" id="GO:0005674">
    <property type="term" value="C:transcription factor TFIIF complex"/>
    <property type="evidence" value="ECO:0007669"/>
    <property type="project" value="TreeGrafter"/>
</dbReference>
<reference evidence="10" key="2">
    <citation type="submission" date="2021-01" db="EMBL/GenBank/DDBJ databases">
        <authorList>
            <person name="Schikora-Tamarit M.A."/>
        </authorList>
    </citation>
    <scope>NUCLEOTIDE SEQUENCE</scope>
    <source>
        <strain evidence="10">CBS6075</strain>
    </source>
</reference>
<evidence type="ECO:0000256" key="6">
    <source>
        <dbReference type="ARBA" id="ARBA00023242"/>
    </source>
</evidence>
<evidence type="ECO:0000256" key="2">
    <source>
        <dbReference type="ARBA" id="ARBA00005249"/>
    </source>
</evidence>
<evidence type="ECO:0000256" key="8">
    <source>
        <dbReference type="SAM" id="Coils"/>
    </source>
</evidence>
<keyword evidence="8" id="KW-0175">Coiled coil</keyword>
<dbReference type="Proteomes" id="UP000769157">
    <property type="component" value="Unassembled WGS sequence"/>
</dbReference>
<evidence type="ECO:0000256" key="7">
    <source>
        <dbReference type="RuleBase" id="RU366044"/>
    </source>
</evidence>
<evidence type="ECO:0000256" key="5">
    <source>
        <dbReference type="ARBA" id="ARBA00023163"/>
    </source>
</evidence>
<evidence type="ECO:0000313" key="11">
    <source>
        <dbReference type="Proteomes" id="UP000769157"/>
    </source>
</evidence>
<dbReference type="InterPro" id="IPR008851">
    <property type="entry name" value="TFIIF-alpha"/>
</dbReference>
<gene>
    <name evidence="10" type="ORF">OGAPHI_005431</name>
</gene>
<feature type="compositionally biased region" description="Basic and acidic residues" evidence="9">
    <location>
        <begin position="289"/>
        <end position="298"/>
    </location>
</feature>
<keyword evidence="4 7" id="KW-0238">DNA-binding</keyword>
<dbReference type="InterPro" id="IPR011039">
    <property type="entry name" value="TFIIF_interaction"/>
</dbReference>
<comment type="similarity">
    <text evidence="2 7">Belongs to the TFIIF alpha subunit family.</text>
</comment>
<dbReference type="GO" id="GO:0016251">
    <property type="term" value="F:RNA polymerase II general transcription initiation factor activity"/>
    <property type="evidence" value="ECO:0007669"/>
    <property type="project" value="TreeGrafter"/>
</dbReference>
<dbReference type="GO" id="GO:0006367">
    <property type="term" value="P:transcription initiation at RNA polymerase II promoter"/>
    <property type="evidence" value="ECO:0007669"/>
    <property type="project" value="InterPro"/>
</dbReference>